<dbReference type="InterPro" id="IPR016193">
    <property type="entry name" value="Cytidine_deaminase-like"/>
</dbReference>
<dbReference type="Gene3D" id="3.40.140.10">
    <property type="entry name" value="Cytidine Deaminase, domain 2"/>
    <property type="match status" value="1"/>
</dbReference>
<dbReference type="Pfam" id="PF00383">
    <property type="entry name" value="dCMP_cyt_deam_1"/>
    <property type="match status" value="1"/>
</dbReference>
<dbReference type="InterPro" id="IPR016192">
    <property type="entry name" value="APOBEC/CMP_deaminase_Zn-bd"/>
</dbReference>
<keyword evidence="5" id="KW-1185">Reference proteome</keyword>
<keyword evidence="1" id="KW-0479">Metal-binding</keyword>
<dbReference type="EMBL" id="AP018248">
    <property type="protein sequence ID" value="BAZ00660.1"/>
    <property type="molecule type" value="Genomic_DNA"/>
</dbReference>
<organism evidence="4 5">
    <name type="scientific">Tolypothrix tenuis PCC 7101</name>
    <dbReference type="NCBI Taxonomy" id="231146"/>
    <lineage>
        <taxon>Bacteria</taxon>
        <taxon>Bacillati</taxon>
        <taxon>Cyanobacteriota</taxon>
        <taxon>Cyanophyceae</taxon>
        <taxon>Nostocales</taxon>
        <taxon>Tolypothrichaceae</taxon>
        <taxon>Tolypothrix</taxon>
    </lineage>
</organism>
<dbReference type="CDD" id="cd01284">
    <property type="entry name" value="Riboflavin_deaminase-reductase"/>
    <property type="match status" value="1"/>
</dbReference>
<accession>A0A1Z4N4I8</accession>
<feature type="domain" description="CMP/dCMP-type deaminase" evidence="3">
    <location>
        <begin position="1"/>
        <end position="115"/>
    </location>
</feature>
<evidence type="ECO:0000313" key="4">
    <source>
        <dbReference type="EMBL" id="BAZ00660.1"/>
    </source>
</evidence>
<dbReference type="GO" id="GO:0008835">
    <property type="term" value="F:diaminohydroxyphosphoribosylaminopyrimidine deaminase activity"/>
    <property type="evidence" value="ECO:0007669"/>
    <property type="project" value="TreeGrafter"/>
</dbReference>
<dbReference type="PROSITE" id="PS00903">
    <property type="entry name" value="CYT_DCMP_DEAMINASES_1"/>
    <property type="match status" value="1"/>
</dbReference>
<dbReference type="RefSeq" id="WP_096579709.1">
    <property type="nucleotide sequence ID" value="NZ_CAWNJS010000001.1"/>
</dbReference>
<dbReference type="PANTHER" id="PTHR11079">
    <property type="entry name" value="CYTOSINE DEAMINASE FAMILY MEMBER"/>
    <property type="match status" value="1"/>
</dbReference>
<evidence type="ECO:0000256" key="2">
    <source>
        <dbReference type="ARBA" id="ARBA00022833"/>
    </source>
</evidence>
<dbReference type="KEGG" id="ttq:NIES37_46550"/>
<name>A0A1Z4N4I8_9CYAN</name>
<protein>
    <submittedName>
        <fullName evidence="4">CMP/dCMP deaminase zinc-binding protein</fullName>
    </submittedName>
</protein>
<dbReference type="PANTHER" id="PTHR11079:SF162">
    <property type="entry name" value="RIBOFLAVIN BIOSYNTHESIS PROTEIN PYRD, CHLOROPLASTIC"/>
    <property type="match status" value="1"/>
</dbReference>
<dbReference type="SUPFAM" id="SSF53927">
    <property type="entry name" value="Cytidine deaminase-like"/>
    <property type="match status" value="1"/>
</dbReference>
<dbReference type="InterPro" id="IPR002125">
    <property type="entry name" value="CMP_dCMP_dom"/>
</dbReference>
<evidence type="ECO:0000259" key="3">
    <source>
        <dbReference type="PROSITE" id="PS51747"/>
    </source>
</evidence>
<sequence length="146" mass="15926">MNDKFMLAALAHSRKALPKCLPNPPVGCVIVHSGEIVALGYTHSPGNHHAEADALTYIQGQDLPFLQMYVTLEPCSFQGRTPSCALAIAKDPRIQEIYVSIVDPDPRNQGKGLDILKAAGKIVHVGLCAEEVNHFLEKYLLKSLKP</sequence>
<dbReference type="PROSITE" id="PS51747">
    <property type="entry name" value="CYT_DCMP_DEAMINASES_2"/>
    <property type="match status" value="1"/>
</dbReference>
<dbReference type="GO" id="GO:0008270">
    <property type="term" value="F:zinc ion binding"/>
    <property type="evidence" value="ECO:0007669"/>
    <property type="project" value="InterPro"/>
</dbReference>
<reference evidence="4 5" key="1">
    <citation type="submission" date="2017-06" db="EMBL/GenBank/DDBJ databases">
        <title>Genome sequencing of cyanobaciteial culture collection at National Institute for Environmental Studies (NIES).</title>
        <authorList>
            <person name="Hirose Y."/>
            <person name="Shimura Y."/>
            <person name="Fujisawa T."/>
            <person name="Nakamura Y."/>
            <person name="Kawachi M."/>
        </authorList>
    </citation>
    <scope>NUCLEOTIDE SEQUENCE [LARGE SCALE GENOMIC DNA]</scope>
    <source>
        <strain evidence="4 5">NIES-37</strain>
    </source>
</reference>
<keyword evidence="2" id="KW-0862">Zinc</keyword>
<evidence type="ECO:0000313" key="5">
    <source>
        <dbReference type="Proteomes" id="UP000218785"/>
    </source>
</evidence>
<proteinExistence type="predicted"/>
<dbReference type="Proteomes" id="UP000218785">
    <property type="component" value="Chromosome"/>
</dbReference>
<evidence type="ECO:0000256" key="1">
    <source>
        <dbReference type="ARBA" id="ARBA00022723"/>
    </source>
</evidence>
<dbReference type="AlphaFoldDB" id="A0A1Z4N4I8"/>
<gene>
    <name evidence="4" type="ORF">NIES37_46550</name>
</gene>